<keyword evidence="3" id="KW-1185">Reference proteome</keyword>
<evidence type="ECO:0000313" key="3">
    <source>
        <dbReference type="Proteomes" id="UP000293360"/>
    </source>
</evidence>
<name>A0A4Q4SWF1_9PEZI</name>
<feature type="compositionally biased region" description="Polar residues" evidence="1">
    <location>
        <begin position="242"/>
        <end position="265"/>
    </location>
</feature>
<sequence length="469" mass="50917">MEITVARSPISATTSTTLVTSPVESPGDLLTFDLPPGYGLNGTIVMDTEKSAQYLQEELGLDIDTYMGKFAKILPVLQENNEYKFPEGSGLEGRKKTKMQEMRCLYPPDTLLLRIRVMRCTRAGTICKLPPRRPIGRPPSRINENTSEQSFGWEEYPEDTNRIPDANGSMRSGSSVASVMSLLSDDAQWGLASAPSVSTFTSMRSNNFLSPSPTLQLDLGELINDFTHTPANGVPGAMGTNDPGSPGSTTKTNRGFVGPSQSNDIAPTPLSIGGDVRISHSDPMPGEGAQGGREEDINYIRQLCDIHAALVQHPLYGESLTRQARPQARAGSGARISDLQLGRLFALTVQLKGMTGHVLPIKGGGTAETPRQPLKNSATVLLALSCYVRLDQIYSRAVDALREVHSSDQKLDDSYQLMSGLTIDGFSLGACQDFQLKFVLQLCEQIHQRLGATVERARTNVAYRNKGVE</sequence>
<evidence type="ECO:0000313" key="2">
    <source>
        <dbReference type="EMBL" id="RYO79134.1"/>
    </source>
</evidence>
<comment type="caution">
    <text evidence="2">The sequence shown here is derived from an EMBL/GenBank/DDBJ whole genome shotgun (WGS) entry which is preliminary data.</text>
</comment>
<dbReference type="STRING" id="155417.A0A4Q4SWF1"/>
<reference evidence="2 3" key="1">
    <citation type="submission" date="2018-06" db="EMBL/GenBank/DDBJ databases">
        <title>Complete Genomes of Monosporascus.</title>
        <authorList>
            <person name="Robinson A.J."/>
            <person name="Natvig D.O."/>
        </authorList>
    </citation>
    <scope>NUCLEOTIDE SEQUENCE [LARGE SCALE GENOMIC DNA]</scope>
    <source>
        <strain evidence="2 3">CBS 110550</strain>
    </source>
</reference>
<dbReference type="OrthoDB" id="4330117at2759"/>
<organism evidence="2 3">
    <name type="scientific">Monosporascus ibericus</name>
    <dbReference type="NCBI Taxonomy" id="155417"/>
    <lineage>
        <taxon>Eukaryota</taxon>
        <taxon>Fungi</taxon>
        <taxon>Dikarya</taxon>
        <taxon>Ascomycota</taxon>
        <taxon>Pezizomycotina</taxon>
        <taxon>Sordariomycetes</taxon>
        <taxon>Xylariomycetidae</taxon>
        <taxon>Xylariales</taxon>
        <taxon>Xylariales incertae sedis</taxon>
        <taxon>Monosporascus</taxon>
    </lineage>
</organism>
<evidence type="ECO:0000256" key="1">
    <source>
        <dbReference type="SAM" id="MobiDB-lite"/>
    </source>
</evidence>
<dbReference type="EMBL" id="QJNU01001136">
    <property type="protein sequence ID" value="RYO79134.1"/>
    <property type="molecule type" value="Genomic_DNA"/>
</dbReference>
<accession>A0A4Q4SWF1</accession>
<protein>
    <submittedName>
        <fullName evidence="2">Uncharacterized protein</fullName>
    </submittedName>
</protein>
<dbReference type="AlphaFoldDB" id="A0A4Q4SWF1"/>
<proteinExistence type="predicted"/>
<dbReference type="Proteomes" id="UP000293360">
    <property type="component" value="Unassembled WGS sequence"/>
</dbReference>
<gene>
    <name evidence="2" type="ORF">DL764_010044</name>
</gene>
<feature type="region of interest" description="Disordered" evidence="1">
    <location>
        <begin position="233"/>
        <end position="274"/>
    </location>
</feature>